<evidence type="ECO:0000256" key="2">
    <source>
        <dbReference type="ARBA" id="ARBA00022801"/>
    </source>
</evidence>
<dbReference type="SUPFAM" id="SSF51011">
    <property type="entry name" value="Glycosyl hydrolase domain"/>
    <property type="match status" value="1"/>
</dbReference>
<comment type="subunit">
    <text evidence="4">Homodimer.</text>
</comment>
<evidence type="ECO:0000256" key="4">
    <source>
        <dbReference type="RuleBase" id="RU361168"/>
    </source>
</evidence>
<dbReference type="Pfam" id="PF16499">
    <property type="entry name" value="Melibiase_2"/>
    <property type="match status" value="1"/>
</dbReference>
<dbReference type="EMBL" id="HACG01044154">
    <property type="protein sequence ID" value="CEK91019.1"/>
    <property type="molecule type" value="Transcribed_RNA"/>
</dbReference>
<evidence type="ECO:0000313" key="6">
    <source>
        <dbReference type="EMBL" id="CEK91019.1"/>
    </source>
</evidence>
<keyword evidence="5" id="KW-0732">Signal</keyword>
<reference evidence="6" key="1">
    <citation type="submission" date="2014-12" db="EMBL/GenBank/DDBJ databases">
        <title>Insight into the proteome of Arion vulgaris.</title>
        <authorList>
            <person name="Aradska J."/>
            <person name="Bulat T."/>
            <person name="Smidak R."/>
            <person name="Sarate P."/>
            <person name="Gangsoo J."/>
            <person name="Sialana F."/>
            <person name="Bilban M."/>
            <person name="Lubec G."/>
        </authorList>
    </citation>
    <scope>NUCLEOTIDE SEQUENCE</scope>
    <source>
        <tissue evidence="6">Skin</tissue>
    </source>
</reference>
<dbReference type="InterPro" id="IPR000111">
    <property type="entry name" value="Glyco_hydro_27/36_CS"/>
</dbReference>
<dbReference type="Gene3D" id="3.20.20.70">
    <property type="entry name" value="Aldolase class I"/>
    <property type="match status" value="1"/>
</dbReference>
<keyword evidence="4" id="KW-1015">Disulfide bond</keyword>
<accession>A0A0B7BCH9</accession>
<dbReference type="SUPFAM" id="SSF51445">
    <property type="entry name" value="(Trans)glycosidases"/>
    <property type="match status" value="1"/>
</dbReference>
<evidence type="ECO:0000256" key="3">
    <source>
        <dbReference type="ARBA" id="ARBA00023295"/>
    </source>
</evidence>
<dbReference type="AlphaFoldDB" id="A0A0B7BCH9"/>
<organism evidence="6">
    <name type="scientific">Arion vulgaris</name>
    <dbReference type="NCBI Taxonomy" id="1028688"/>
    <lineage>
        <taxon>Eukaryota</taxon>
        <taxon>Metazoa</taxon>
        <taxon>Spiralia</taxon>
        <taxon>Lophotrochozoa</taxon>
        <taxon>Mollusca</taxon>
        <taxon>Gastropoda</taxon>
        <taxon>Heterobranchia</taxon>
        <taxon>Euthyneura</taxon>
        <taxon>Panpulmonata</taxon>
        <taxon>Eupulmonata</taxon>
        <taxon>Stylommatophora</taxon>
        <taxon>Helicina</taxon>
        <taxon>Arionoidea</taxon>
        <taxon>Arionidae</taxon>
        <taxon>Arion</taxon>
    </lineage>
</organism>
<keyword evidence="3 4" id="KW-0326">Glycosidase</keyword>
<feature type="chain" id="PRO_5002111835" description="Alpha-galactosidase" evidence="5">
    <location>
        <begin position="22"/>
        <end position="412"/>
    </location>
</feature>
<dbReference type="GO" id="GO:0016139">
    <property type="term" value="P:glycoside catabolic process"/>
    <property type="evidence" value="ECO:0007669"/>
    <property type="project" value="TreeGrafter"/>
</dbReference>
<comment type="similarity">
    <text evidence="1 4">Belongs to the glycosyl hydrolase 27 family.</text>
</comment>
<dbReference type="CDD" id="cd14792">
    <property type="entry name" value="GH27"/>
    <property type="match status" value="1"/>
</dbReference>
<keyword evidence="2 4" id="KW-0378">Hydrolase</keyword>
<protein>
    <recommendedName>
        <fullName evidence="4">Alpha-galactosidase</fullName>
        <ecNumber evidence="4">3.2.1.-</ecNumber>
    </recommendedName>
</protein>
<dbReference type="FunFam" id="3.20.20.70:FF:000197">
    <property type="entry name" value="Alpha-galactosidase"/>
    <property type="match status" value="1"/>
</dbReference>
<dbReference type="InterPro" id="IPR017853">
    <property type="entry name" value="GH"/>
</dbReference>
<dbReference type="PANTHER" id="PTHR11452:SF83">
    <property type="entry name" value="ALPHA-GALACTOSIDASE"/>
    <property type="match status" value="1"/>
</dbReference>
<dbReference type="InterPro" id="IPR013780">
    <property type="entry name" value="Glyco_hydro_b"/>
</dbReference>
<name>A0A0B7BCH9_9EUPU</name>
<dbReference type="InterPro" id="IPR013785">
    <property type="entry name" value="Aldolase_TIM"/>
</dbReference>
<evidence type="ECO:0000256" key="1">
    <source>
        <dbReference type="ARBA" id="ARBA00009743"/>
    </source>
</evidence>
<sequence>MAFSYQTAIFVFVTLMATSTALNNGLARTPPMGWLSWQRFRCDIDCQDDPANCISEQLYMDMADRLAADGYRDAGYVYVNIDDCWASKERDPKTMSLVADPVRFPHGIKYLADYVHAKGLKLGIYGDMGIFTCGGYPGSKFTMDLDARTFAAWGIDSFKMDGCYSSTDDFTVAYPVMEFFLNKTGRPILFSCSWPAYQQSGTPDYPRIANYCNIWRNYDDIDDSWDSVKQIIQYYGNNSGNFSAVAGPGNFNDPDMIVVGNKGLSPSQAQAQMALWAIMASPLFLSSDLRNIDPASKDLILNKGVIALNQDPLGIMGTRVWQVINLQAWLRPVTPLGSYAVAILNTSPGGYLTPVSFSLQSFGVQDTGVYNLTEVFTGAPLGIFAVDKEVKINIDVSSVFLGKFTKTSTRRM</sequence>
<dbReference type="PANTHER" id="PTHR11452">
    <property type="entry name" value="ALPHA-GALACTOSIDASE/ALPHA-N-ACETYLGALACTOSAMINIDASE"/>
    <property type="match status" value="1"/>
</dbReference>
<dbReference type="Gene3D" id="2.60.40.1180">
    <property type="entry name" value="Golgi alpha-mannosidase II"/>
    <property type="match status" value="1"/>
</dbReference>
<evidence type="ECO:0000256" key="5">
    <source>
        <dbReference type="SAM" id="SignalP"/>
    </source>
</evidence>
<feature type="signal peptide" evidence="5">
    <location>
        <begin position="1"/>
        <end position="21"/>
    </location>
</feature>
<dbReference type="InterPro" id="IPR002241">
    <property type="entry name" value="Glyco_hydro_27"/>
</dbReference>
<dbReference type="PRINTS" id="PR00740">
    <property type="entry name" value="GLHYDRLASE27"/>
</dbReference>
<dbReference type="EC" id="3.2.1.-" evidence="4"/>
<dbReference type="GO" id="GO:0004557">
    <property type="term" value="F:alpha-galactosidase activity"/>
    <property type="evidence" value="ECO:0007669"/>
    <property type="project" value="TreeGrafter"/>
</dbReference>
<gene>
    <name evidence="6" type="primary">ORF180493</name>
</gene>
<proteinExistence type="inferred from homology"/>
<dbReference type="PROSITE" id="PS00512">
    <property type="entry name" value="ALPHA_GALACTOSIDASE"/>
    <property type="match status" value="1"/>
</dbReference>
<dbReference type="GO" id="GO:0009311">
    <property type="term" value="P:oligosaccharide metabolic process"/>
    <property type="evidence" value="ECO:0007669"/>
    <property type="project" value="TreeGrafter"/>
</dbReference>
<dbReference type="GO" id="GO:0005737">
    <property type="term" value="C:cytoplasm"/>
    <property type="evidence" value="ECO:0007669"/>
    <property type="project" value="TreeGrafter"/>
</dbReference>